<comment type="caution">
    <text evidence="1">The sequence shown here is derived from an EMBL/GenBank/DDBJ whole genome shotgun (WGS) entry which is preliminary data.</text>
</comment>
<gene>
    <name evidence="1" type="ORF">OBRU01_10311</name>
</gene>
<protein>
    <submittedName>
        <fullName evidence="1">Mutant cadherin</fullName>
    </submittedName>
</protein>
<name>A0A0L7LE17_OPEBR</name>
<feature type="non-terminal residue" evidence="1">
    <location>
        <position position="129"/>
    </location>
</feature>
<sequence>MAHQPKRSDTIVVQEFLAFVQQKLDVMDQVSLEQILVTSFTEEQIQEAKKVLADSAAEGRTWQKMQDIFKVENLETDPDDVPTFVVRDLHKLPAVTFDHVDVTRVLKDLVLLRADITNLRTKLENSEQI</sequence>
<evidence type="ECO:0000313" key="2">
    <source>
        <dbReference type="Proteomes" id="UP000037510"/>
    </source>
</evidence>
<keyword evidence="2" id="KW-1185">Reference proteome</keyword>
<organism evidence="1 2">
    <name type="scientific">Operophtera brumata</name>
    <name type="common">Winter moth</name>
    <name type="synonym">Phalaena brumata</name>
    <dbReference type="NCBI Taxonomy" id="104452"/>
    <lineage>
        <taxon>Eukaryota</taxon>
        <taxon>Metazoa</taxon>
        <taxon>Ecdysozoa</taxon>
        <taxon>Arthropoda</taxon>
        <taxon>Hexapoda</taxon>
        <taxon>Insecta</taxon>
        <taxon>Pterygota</taxon>
        <taxon>Neoptera</taxon>
        <taxon>Endopterygota</taxon>
        <taxon>Lepidoptera</taxon>
        <taxon>Glossata</taxon>
        <taxon>Ditrysia</taxon>
        <taxon>Geometroidea</taxon>
        <taxon>Geometridae</taxon>
        <taxon>Larentiinae</taxon>
        <taxon>Operophtera</taxon>
    </lineage>
</organism>
<dbReference type="Proteomes" id="UP000037510">
    <property type="component" value="Unassembled WGS sequence"/>
</dbReference>
<proteinExistence type="predicted"/>
<evidence type="ECO:0000313" key="1">
    <source>
        <dbReference type="EMBL" id="KOB73712.1"/>
    </source>
</evidence>
<reference evidence="1 2" key="1">
    <citation type="journal article" date="2015" name="Genome Biol. Evol.">
        <title>The genome of winter moth (Operophtera brumata) provides a genomic perspective on sexual dimorphism and phenology.</title>
        <authorList>
            <person name="Derks M.F."/>
            <person name="Smit S."/>
            <person name="Salis L."/>
            <person name="Schijlen E."/>
            <person name="Bossers A."/>
            <person name="Mateman C."/>
            <person name="Pijl A.S."/>
            <person name="de Ridder D."/>
            <person name="Groenen M.A."/>
            <person name="Visser M.E."/>
            <person name="Megens H.J."/>
        </authorList>
    </citation>
    <scope>NUCLEOTIDE SEQUENCE [LARGE SCALE GENOMIC DNA]</scope>
    <source>
        <strain evidence="1">WM2013NL</strain>
        <tissue evidence="1">Head and thorax</tissue>
    </source>
</reference>
<dbReference type="AlphaFoldDB" id="A0A0L7LE17"/>
<dbReference type="EMBL" id="JTDY01001503">
    <property type="protein sequence ID" value="KOB73712.1"/>
    <property type="molecule type" value="Genomic_DNA"/>
</dbReference>
<accession>A0A0L7LE17</accession>